<dbReference type="STRING" id="1817722.A2703_00535"/>
<accession>A0A1F5EX91</accession>
<organism evidence="1 2">
    <name type="scientific">Candidatus Collierbacteria bacterium RIFCSPHIGHO2_01_FULL_50_25</name>
    <dbReference type="NCBI Taxonomy" id="1817722"/>
    <lineage>
        <taxon>Bacteria</taxon>
        <taxon>Candidatus Collieribacteriota</taxon>
    </lineage>
</organism>
<evidence type="ECO:0000313" key="1">
    <source>
        <dbReference type="EMBL" id="OGD71985.1"/>
    </source>
</evidence>
<dbReference type="InterPro" id="IPR025354">
    <property type="entry name" value="DUF4258"/>
</dbReference>
<name>A0A1F5EX91_9BACT</name>
<protein>
    <recommendedName>
        <fullName evidence="3">DUF4258 domain-containing protein</fullName>
    </recommendedName>
</protein>
<sequence>MIEIIWTNHLRERTRERGIDPGLVDRAIRFPDKVEKSHTTNSSKHIKIIGNRQIVAAVKRDSGNWIVTSVWQKPYYGPSLYKKPLLERLIYRFVLWLEKIIRRSFNH</sequence>
<proteinExistence type="predicted"/>
<dbReference type="AlphaFoldDB" id="A0A1F5EX91"/>
<comment type="caution">
    <text evidence="1">The sequence shown here is derived from an EMBL/GenBank/DDBJ whole genome shotgun (WGS) entry which is preliminary data.</text>
</comment>
<dbReference type="Proteomes" id="UP000177979">
    <property type="component" value="Unassembled WGS sequence"/>
</dbReference>
<reference evidence="1 2" key="1">
    <citation type="journal article" date="2016" name="Nat. Commun.">
        <title>Thousands of microbial genomes shed light on interconnected biogeochemical processes in an aquifer system.</title>
        <authorList>
            <person name="Anantharaman K."/>
            <person name="Brown C.T."/>
            <person name="Hug L.A."/>
            <person name="Sharon I."/>
            <person name="Castelle C.J."/>
            <person name="Probst A.J."/>
            <person name="Thomas B.C."/>
            <person name="Singh A."/>
            <person name="Wilkins M.J."/>
            <person name="Karaoz U."/>
            <person name="Brodie E.L."/>
            <person name="Williams K.H."/>
            <person name="Hubbard S.S."/>
            <person name="Banfield J.F."/>
        </authorList>
    </citation>
    <scope>NUCLEOTIDE SEQUENCE [LARGE SCALE GENOMIC DNA]</scope>
</reference>
<evidence type="ECO:0000313" key="2">
    <source>
        <dbReference type="Proteomes" id="UP000177979"/>
    </source>
</evidence>
<dbReference type="Pfam" id="PF14076">
    <property type="entry name" value="DUF4258"/>
    <property type="match status" value="1"/>
</dbReference>
<evidence type="ECO:0008006" key="3">
    <source>
        <dbReference type="Google" id="ProtNLM"/>
    </source>
</evidence>
<dbReference type="EMBL" id="MFAG01000017">
    <property type="protein sequence ID" value="OGD71985.1"/>
    <property type="molecule type" value="Genomic_DNA"/>
</dbReference>
<gene>
    <name evidence="1" type="ORF">A2703_00535</name>
</gene>